<accession>A0A558FRK2</accession>
<protein>
    <submittedName>
        <fullName evidence="1">Uncharacterized protein</fullName>
    </submittedName>
</protein>
<dbReference type="AlphaFoldDB" id="A0A558FRK2"/>
<feature type="non-terminal residue" evidence="1">
    <location>
        <position position="64"/>
    </location>
</feature>
<reference evidence="1 2" key="1">
    <citation type="submission" date="2019-07" db="EMBL/GenBank/DDBJ databases">
        <title>Draft genome sequence of Haloferax volcanii SS0101, isolated from salt farm in Samut Sakhon, Thailand.</title>
        <authorList>
            <person name="Wanthongcharoen S."/>
            <person name="Yamprayoonswat W."/>
            <person name="Ruangsuj P."/>
            <person name="Thongpramul N."/>
            <person name="Jumpathong W."/>
            <person name="Sittihan S."/>
            <person name="Kanjanavas P."/>
            <person name="Yasawong M."/>
        </authorList>
    </citation>
    <scope>NUCLEOTIDE SEQUENCE [LARGE SCALE GENOMIC DNA]</scope>
    <source>
        <strain evidence="1 2">SS0101</strain>
    </source>
</reference>
<dbReference type="EMBL" id="VMTR01000308">
    <property type="protein sequence ID" value="TVT88122.1"/>
    <property type="molecule type" value="Genomic_DNA"/>
</dbReference>
<evidence type="ECO:0000313" key="1">
    <source>
        <dbReference type="EMBL" id="TVT88122.1"/>
    </source>
</evidence>
<sequence>MAAAGRPCRGLSRRVHAARLRPNQFYPHQPFVGTMFDHLPAAVAALDAASSLGAVAGRLLLGAV</sequence>
<dbReference type="Proteomes" id="UP000320212">
    <property type="component" value="Unassembled WGS sequence"/>
</dbReference>
<comment type="caution">
    <text evidence="1">The sequence shown here is derived from an EMBL/GenBank/DDBJ whole genome shotgun (WGS) entry which is preliminary data.</text>
</comment>
<proteinExistence type="predicted"/>
<name>A0A558FRK2_HALVO</name>
<gene>
    <name evidence="1" type="ORF">FQA18_19090</name>
</gene>
<organism evidence="1 2">
    <name type="scientific">Haloferax volcanii</name>
    <name type="common">Halobacterium volcanii</name>
    <dbReference type="NCBI Taxonomy" id="2246"/>
    <lineage>
        <taxon>Archaea</taxon>
        <taxon>Methanobacteriati</taxon>
        <taxon>Methanobacteriota</taxon>
        <taxon>Stenosarchaea group</taxon>
        <taxon>Halobacteria</taxon>
        <taxon>Halobacteriales</taxon>
        <taxon>Haloferacaceae</taxon>
        <taxon>Haloferax</taxon>
    </lineage>
</organism>
<evidence type="ECO:0000313" key="2">
    <source>
        <dbReference type="Proteomes" id="UP000320212"/>
    </source>
</evidence>